<proteinExistence type="predicted"/>
<feature type="compositionally biased region" description="Pro residues" evidence="2">
    <location>
        <begin position="84"/>
        <end position="95"/>
    </location>
</feature>
<dbReference type="GO" id="GO:0008270">
    <property type="term" value="F:zinc ion binding"/>
    <property type="evidence" value="ECO:0007669"/>
    <property type="project" value="UniProtKB-KW"/>
</dbReference>
<feature type="region of interest" description="Disordered" evidence="2">
    <location>
        <begin position="397"/>
        <end position="446"/>
    </location>
</feature>
<feature type="compositionally biased region" description="Basic and acidic residues" evidence="2">
    <location>
        <begin position="126"/>
        <end position="138"/>
    </location>
</feature>
<feature type="compositionally biased region" description="Basic and acidic residues" evidence="2">
    <location>
        <begin position="350"/>
        <end position="367"/>
    </location>
</feature>
<dbReference type="EMBL" id="JAUUTY010000004">
    <property type="protein sequence ID" value="KAK1643169.1"/>
    <property type="molecule type" value="Genomic_DNA"/>
</dbReference>
<feature type="compositionally biased region" description="Basic residues" evidence="2">
    <location>
        <begin position="368"/>
        <end position="377"/>
    </location>
</feature>
<feature type="compositionally biased region" description="Basic and acidic residues" evidence="2">
    <location>
        <begin position="304"/>
        <end position="340"/>
    </location>
</feature>
<protein>
    <recommendedName>
        <fullName evidence="3">CCHC-type domain-containing protein</fullName>
    </recommendedName>
</protein>
<keyword evidence="1" id="KW-0479">Metal-binding</keyword>
<name>A0AAD8S037_LOLMU</name>
<evidence type="ECO:0000259" key="3">
    <source>
        <dbReference type="PROSITE" id="PS50158"/>
    </source>
</evidence>
<reference evidence="4" key="1">
    <citation type="submission" date="2023-07" db="EMBL/GenBank/DDBJ databases">
        <title>A chromosome-level genome assembly of Lolium multiflorum.</title>
        <authorList>
            <person name="Chen Y."/>
            <person name="Copetti D."/>
            <person name="Kolliker R."/>
            <person name="Studer B."/>
        </authorList>
    </citation>
    <scope>NUCLEOTIDE SEQUENCE</scope>
    <source>
        <strain evidence="4">02402/16</strain>
        <tissue evidence="4">Leaf</tissue>
    </source>
</reference>
<feature type="domain" description="CCHC-type" evidence="3">
    <location>
        <begin position="61"/>
        <end position="75"/>
    </location>
</feature>
<keyword evidence="1" id="KW-0862">Zinc</keyword>
<dbReference type="Proteomes" id="UP001231189">
    <property type="component" value="Unassembled WGS sequence"/>
</dbReference>
<dbReference type="GO" id="GO:0003676">
    <property type="term" value="F:nucleic acid binding"/>
    <property type="evidence" value="ECO:0007669"/>
    <property type="project" value="InterPro"/>
</dbReference>
<evidence type="ECO:0000313" key="4">
    <source>
        <dbReference type="EMBL" id="KAK1643169.1"/>
    </source>
</evidence>
<keyword evidence="1" id="KW-0863">Zinc-finger</keyword>
<gene>
    <name evidence="4" type="ORF">QYE76_060974</name>
</gene>
<comment type="caution">
    <text evidence="4">The sequence shown here is derived from an EMBL/GenBank/DDBJ whole genome shotgun (WGS) entry which is preliminary data.</text>
</comment>
<evidence type="ECO:0000256" key="2">
    <source>
        <dbReference type="SAM" id="MobiDB-lite"/>
    </source>
</evidence>
<feature type="region of interest" description="Disordered" evidence="2">
    <location>
        <begin position="74"/>
        <end position="173"/>
    </location>
</feature>
<dbReference type="InterPro" id="IPR001878">
    <property type="entry name" value="Znf_CCHC"/>
</dbReference>
<feature type="region of interest" description="Disordered" evidence="2">
    <location>
        <begin position="279"/>
        <end position="380"/>
    </location>
</feature>
<feature type="compositionally biased region" description="Basic and acidic residues" evidence="2">
    <location>
        <begin position="157"/>
        <end position="166"/>
    </location>
</feature>
<evidence type="ECO:0000313" key="5">
    <source>
        <dbReference type="Proteomes" id="UP001231189"/>
    </source>
</evidence>
<sequence>MCGPNIGGARFHLPLWEEIKMDADRSFQEDQCSPQPSTALKVLLPLPSAFHFVRNCSGQVRCFVCNESGHIGRNCNTKRVPAGAKPPPPPPPPRSVGPRQENASAWPALGGPAAPRMALSPGHPSNRPDRCSRQDGAHHLVANGEGRPHRALLLPRRPREPAPQHWEDEDTVKAVPRRRCELDRIEQRSVLQDNTAALFAWVWSLDPDLIPCVKAHSILDRPAVGRADLPEGTPAEEGRDGPLYRVLIHLDTILDYTLIDESRRKRGYSWPNKTRRDWEFGVKDNAGGPRRRPGRDRLGPSNHRRNDDREDRRDDRDGRRGERRSSRHGADRGGEGDCSRRYGGNQHQRHGGDHHERRASRSPEYRRHGGSSRHRSRSPPAMLALKAAAEDGSFAATADVPEQRPLILQPARVHTPRGRRSSSRTPEGSAAMGGTPSPPPGTDRRMCLASPMQLSPSLRSEERIFMLCSPNTEHFDSATNGMPIPSSPQIPWDAIAEDQSPANEANAYADCWSANIVELNQPNLVAQATDGMMGMDSWAGPPRLGTPIKEKTVYEINEFCALLEPASAGWQLQDIFATPQMHNVQQPELVEQQHVHSSPDSSTDIDDDKLFEVTLKSNALRALRQAHPCGPTPTEEEGTRVETADCGLQGPALMEEVTSRVAELHVDPKTGFMGKLMGMFSPSLLGFPTNSSRKKKPQTKKNLLTATFFPVKSGKQPRFRAL</sequence>
<evidence type="ECO:0000256" key="1">
    <source>
        <dbReference type="PROSITE-ProRule" id="PRU00047"/>
    </source>
</evidence>
<organism evidence="4 5">
    <name type="scientific">Lolium multiflorum</name>
    <name type="common">Italian ryegrass</name>
    <name type="synonym">Lolium perenne subsp. multiflorum</name>
    <dbReference type="NCBI Taxonomy" id="4521"/>
    <lineage>
        <taxon>Eukaryota</taxon>
        <taxon>Viridiplantae</taxon>
        <taxon>Streptophyta</taxon>
        <taxon>Embryophyta</taxon>
        <taxon>Tracheophyta</taxon>
        <taxon>Spermatophyta</taxon>
        <taxon>Magnoliopsida</taxon>
        <taxon>Liliopsida</taxon>
        <taxon>Poales</taxon>
        <taxon>Poaceae</taxon>
        <taxon>BOP clade</taxon>
        <taxon>Pooideae</taxon>
        <taxon>Poodae</taxon>
        <taxon>Poeae</taxon>
        <taxon>Poeae Chloroplast Group 2 (Poeae type)</taxon>
        <taxon>Loliodinae</taxon>
        <taxon>Loliinae</taxon>
        <taxon>Lolium</taxon>
    </lineage>
</organism>
<keyword evidence="5" id="KW-1185">Reference proteome</keyword>
<accession>A0AAD8S037</accession>
<dbReference type="AlphaFoldDB" id="A0AAD8S037"/>
<dbReference type="PROSITE" id="PS50158">
    <property type="entry name" value="ZF_CCHC"/>
    <property type="match status" value="1"/>
</dbReference>